<evidence type="ECO:0000313" key="2">
    <source>
        <dbReference type="Proteomes" id="UP000236291"/>
    </source>
</evidence>
<reference evidence="1 2" key="2">
    <citation type="journal article" date="2017" name="Front. Plant Sci.">
        <title>Gene Classification and Mining of Molecular Markers Useful in Red Clover (Trifolium pratense) Breeding.</title>
        <authorList>
            <person name="Istvanek J."/>
            <person name="Dluhosova J."/>
            <person name="Dluhos P."/>
            <person name="Patkova L."/>
            <person name="Nedelnik J."/>
            <person name="Repkova J."/>
        </authorList>
    </citation>
    <scope>NUCLEOTIDE SEQUENCE [LARGE SCALE GENOMIC DNA]</scope>
    <source>
        <strain evidence="2">cv. Tatra</strain>
        <tissue evidence="1">Young leaves</tissue>
    </source>
</reference>
<dbReference type="EMBL" id="ASHM01064483">
    <property type="protein sequence ID" value="PNX90943.1"/>
    <property type="molecule type" value="Genomic_DNA"/>
</dbReference>
<gene>
    <name evidence="1" type="ORF">L195_g047071</name>
</gene>
<protein>
    <submittedName>
        <fullName evidence="1">Uncharacterized protein</fullName>
    </submittedName>
</protein>
<organism evidence="1 2">
    <name type="scientific">Trifolium pratense</name>
    <name type="common">Red clover</name>
    <dbReference type="NCBI Taxonomy" id="57577"/>
    <lineage>
        <taxon>Eukaryota</taxon>
        <taxon>Viridiplantae</taxon>
        <taxon>Streptophyta</taxon>
        <taxon>Embryophyta</taxon>
        <taxon>Tracheophyta</taxon>
        <taxon>Spermatophyta</taxon>
        <taxon>Magnoliopsida</taxon>
        <taxon>eudicotyledons</taxon>
        <taxon>Gunneridae</taxon>
        <taxon>Pentapetalae</taxon>
        <taxon>rosids</taxon>
        <taxon>fabids</taxon>
        <taxon>Fabales</taxon>
        <taxon>Fabaceae</taxon>
        <taxon>Papilionoideae</taxon>
        <taxon>50 kb inversion clade</taxon>
        <taxon>NPAAA clade</taxon>
        <taxon>Hologalegina</taxon>
        <taxon>IRL clade</taxon>
        <taxon>Trifolieae</taxon>
        <taxon>Trifolium</taxon>
    </lineage>
</organism>
<accession>A0A2K3MJH6</accession>
<dbReference type="Proteomes" id="UP000236291">
    <property type="component" value="Unassembled WGS sequence"/>
</dbReference>
<sequence length="153" mass="17498">GPMEDRNLFFMEDIHQWIQSNLRKGERSRNGVAWCVFWETARHCLWMWLNKELHDEDFTRIVQHVNKRVEDYYQARSANELMKLKESGCSGIIRGRQGEWLDGIAKGVGSCIAFLAELWVVQAIKKGSLNSPAGTILGEEHSTANGVGVRCYN</sequence>
<proteinExistence type="predicted"/>
<name>A0A2K3MJH6_TRIPR</name>
<evidence type="ECO:0000313" key="1">
    <source>
        <dbReference type="EMBL" id="PNX90943.1"/>
    </source>
</evidence>
<feature type="non-terminal residue" evidence="1">
    <location>
        <position position="1"/>
    </location>
</feature>
<comment type="caution">
    <text evidence="1">The sequence shown here is derived from an EMBL/GenBank/DDBJ whole genome shotgun (WGS) entry which is preliminary data.</text>
</comment>
<dbReference type="AlphaFoldDB" id="A0A2K3MJH6"/>
<reference evidence="1 2" key="1">
    <citation type="journal article" date="2014" name="Am. J. Bot.">
        <title>Genome assembly and annotation for red clover (Trifolium pratense; Fabaceae).</title>
        <authorList>
            <person name="Istvanek J."/>
            <person name="Jaros M."/>
            <person name="Krenek A."/>
            <person name="Repkova J."/>
        </authorList>
    </citation>
    <scope>NUCLEOTIDE SEQUENCE [LARGE SCALE GENOMIC DNA]</scope>
    <source>
        <strain evidence="2">cv. Tatra</strain>
        <tissue evidence="1">Young leaves</tissue>
    </source>
</reference>